<feature type="compositionally biased region" description="Acidic residues" evidence="1">
    <location>
        <begin position="459"/>
        <end position="469"/>
    </location>
</feature>
<feature type="compositionally biased region" description="Basic and acidic residues" evidence="1">
    <location>
        <begin position="128"/>
        <end position="140"/>
    </location>
</feature>
<feature type="compositionally biased region" description="Polar residues" evidence="1">
    <location>
        <begin position="715"/>
        <end position="752"/>
    </location>
</feature>
<feature type="compositionally biased region" description="Polar residues" evidence="1">
    <location>
        <begin position="1544"/>
        <end position="1558"/>
    </location>
</feature>
<feature type="compositionally biased region" description="Low complexity" evidence="1">
    <location>
        <begin position="1527"/>
        <end position="1536"/>
    </location>
</feature>
<feature type="compositionally biased region" description="Polar residues" evidence="1">
    <location>
        <begin position="1491"/>
        <end position="1501"/>
    </location>
</feature>
<feature type="compositionally biased region" description="Polar residues" evidence="1">
    <location>
        <begin position="1276"/>
        <end position="1296"/>
    </location>
</feature>
<proteinExistence type="predicted"/>
<feature type="compositionally biased region" description="Basic and acidic residues" evidence="1">
    <location>
        <begin position="509"/>
        <end position="525"/>
    </location>
</feature>
<protein>
    <submittedName>
        <fullName evidence="2">Uncharacterized protein</fullName>
    </submittedName>
</protein>
<feature type="region of interest" description="Disordered" evidence="1">
    <location>
        <begin position="452"/>
        <end position="636"/>
    </location>
</feature>
<name>A0A8H4JST5_9HYPO</name>
<feature type="region of interest" description="Disordered" evidence="1">
    <location>
        <begin position="911"/>
        <end position="1321"/>
    </location>
</feature>
<feature type="compositionally biased region" description="Polar residues" evidence="1">
    <location>
        <begin position="1087"/>
        <end position="1115"/>
    </location>
</feature>
<accession>A0A8H4JST5</accession>
<comment type="caution">
    <text evidence="2">The sequence shown here is derived from an EMBL/GenBank/DDBJ whole genome shotgun (WGS) entry which is preliminary data.</text>
</comment>
<feature type="region of interest" description="Disordered" evidence="1">
    <location>
        <begin position="1619"/>
        <end position="1716"/>
    </location>
</feature>
<sequence>MIIPALELPSFVAAGATSLPGSTGKSLNLRTQGVRYPDYDAVMPALKAQHKPKSTAAQQARQAALKSLTSRTPESPTLLSDTRPVDLTHLTDDDDDDDDAMFAQDISISYEQDAPRSPRMRVKKRGAELITDRHGNEKPKTPKRKREPDFQNAQKRPRLEITTKSIHYDAVYQNRRAVKKHNIIRLPADERRPGKYYILRCEQHNLSFDQQPLEEASEHLATEHKNWSSSDSALEHFAYEVIDCDGEKREENNEAWREALRKGSDGRAKDYITARDSPPPRGRKPSHATKRQSQNSKDQEASSNRSTHSMRLSGGSSSQLNLVSGEIYIVWWRASKQWFAGILLPLHDLEYVGLFQSAEEMGLLEQLPPCYHYDSSSKSFSWAPGYEDDGPMWSEQEFAFIFFEGVQFPEDSHVAWVPLRDIRVWNEKKAKTIQHSQQALDYIKDREKNRHRHFGSGDEIPDSADDESFSDLGSPPRLVDSSTDPQPAQNTETVAPDTVQEVEVTEQAGVHEDIDMEPEKAAKEQELDDPQQGFFMDALEDMTESDTEQRDPQTNENSEKSEEVANDTTGNTTENAPPKTATQPETDESNDETISDPDEDADETVSLNELPEANTPRETLGSPRESGTDRLSSADLLSLLDESESLVLHFSQPEEREVVDSPIIPEPASFKQMAFSVKDDTKENSQVQQTVSAAVSPPNDEAPDNGSPDADTGREPSQSEDTSSNLRDSQPQAQPASCSGTSSTRDTQPERTSQSQVVPQPSASIPVSALQTLAPSQSPTAPQPPSSQPPAATTAATPPPTVSHPPKSQSSTPEIPLRPAEEPRRLVAQVATPPWLTVSNSEQPGNVRSASQIPSVLAPPCLPSVEIDTAQTHSKVLRHPHAVLPKALSKPLIKVITLEVRPLALSRLLRQKPQHQRSKSANEAPSQTVDSISKEGSTAVSTLSDIAPEPRSSALSAHSQIPQTVPSQQLATKETSQLAHSIQERPTTEPNPPAPQQSTSPKATTTETFPPASPPKECPVPQNMGSAQDVAMSVLRRLPPSPGHQVRRSTAPLQHAVTPSSRPDYAVQARAATQPPQQIPRQPVVHTSGSASPFQRQVQQSATPQEKQQASTPTSRPGPAVQERAATQPPQQTPPQPVTESSRSVSPFHRQVSQAAAPQHKASTPTSRHSSVVQELPVTQPLEQEPSSRQPALINFESSPPFQDQFSQATAPMQSAATEASRPGYVVQERYTPQPPQQKPLPRQPVMIHPGSASPAKVNQVSQATAPQQQTDTPVSRHNSVVQEHTSTESRPSAAQPSPRISAMDASRSASPSQGQLVPRATALPQLADLLVPQPYSVTRGQSQPLPSPRLAGAGIQRPSSAMRGYSLAQPTLSPHLASQEIPRSASVFHGHRNSQSLPARQQAASSLFGRVSGPQQPCASEPPPSPRQSAMEISRPLSVSKIRPPPAPTALPHHVSREIPGPPSFEGHPVQQGGPSPQRPYTVPVPQPSSPLASPRQSTWEIPRPPPFNSHPVQQVGPLPRPSPQQSPQQSPQRPYTVPVRQFSPSLTSPHQTTRQLPPQHHPMRGQHMAIRPQQGPRQSPRPSDCIQGHWAPTTMVSPQLPMMEVGQSNPVVYGQCPPPVVPSIHQPGGGHQTPNMAAPSQLPRIEAPRPNPSIHQQQARQNEGEMGIPQQNPANQGHPMSDAMSQTQLASMQAHRRTPSYSEQPPSPNMVPLHQNTLSISRPQSAVNQQMRAPMMPASPRQTHPNMHQPYPVVHQQPVAQTMPSPQQAAAEISRSHTALGMCPPPASAMSPVSTYVEPPRPRSSAGHRSYVQAPYPRIYPQSSAQAYHHTGRDQQPIVSAGHPYRHPETAIQAQGHQYTLARDHQMTNSTPRSVPATDPQLPRLPLLPMLPPRLRKKMKKQMESPGYKEEENPLCLLDFLNARSCYECPFCRYDDPVAEAFIEHLKSTCKKLHQEQKNQTSREGREKQTKRKRQDTQTQKNARIRC</sequence>
<feature type="region of interest" description="Disordered" evidence="1">
    <location>
        <begin position="1869"/>
        <end position="1891"/>
    </location>
</feature>
<feature type="compositionally biased region" description="Polar residues" evidence="1">
    <location>
        <begin position="684"/>
        <end position="693"/>
    </location>
</feature>
<feature type="compositionally biased region" description="Basic residues" evidence="1">
    <location>
        <begin position="281"/>
        <end position="290"/>
    </location>
</feature>
<feature type="compositionally biased region" description="Polar residues" evidence="1">
    <location>
        <begin position="953"/>
        <end position="980"/>
    </location>
</feature>
<feature type="compositionally biased region" description="Basic and acidic residues" evidence="1">
    <location>
        <begin position="547"/>
        <end position="563"/>
    </location>
</feature>
<feature type="region of interest" description="Disordered" evidence="1">
    <location>
        <begin position="128"/>
        <end position="156"/>
    </location>
</feature>
<reference evidence="2" key="1">
    <citation type="submission" date="2020-01" db="EMBL/GenBank/DDBJ databases">
        <title>Identification and distribution of gene clusters putatively required for synthesis of sphingolipid metabolism inhibitors in phylogenetically diverse species of the filamentous fungus Fusarium.</title>
        <authorList>
            <person name="Kim H.-S."/>
            <person name="Busman M."/>
            <person name="Brown D.W."/>
            <person name="Divon H."/>
            <person name="Uhlig S."/>
            <person name="Proctor R.H."/>
        </authorList>
    </citation>
    <scope>NUCLEOTIDE SEQUENCE</scope>
    <source>
        <strain evidence="2">NRRL 53441</strain>
    </source>
</reference>
<feature type="compositionally biased region" description="Polar residues" evidence="1">
    <location>
        <begin position="996"/>
        <end position="1008"/>
    </location>
</feature>
<evidence type="ECO:0000256" key="1">
    <source>
        <dbReference type="SAM" id="MobiDB-lite"/>
    </source>
</evidence>
<feature type="compositionally biased region" description="Polar residues" evidence="1">
    <location>
        <begin position="919"/>
        <end position="944"/>
    </location>
</feature>
<feature type="compositionally biased region" description="Polar residues" evidence="1">
    <location>
        <begin position="291"/>
        <end position="317"/>
    </location>
</feature>
<feature type="compositionally biased region" description="Low complexity" evidence="1">
    <location>
        <begin position="1263"/>
        <end position="1274"/>
    </location>
</feature>
<feature type="region of interest" description="Disordered" evidence="1">
    <location>
        <begin position="49"/>
        <end position="99"/>
    </location>
</feature>
<organism evidence="2 3">
    <name type="scientific">Fusarium austroafricanum</name>
    <dbReference type="NCBI Taxonomy" id="2364996"/>
    <lineage>
        <taxon>Eukaryota</taxon>
        <taxon>Fungi</taxon>
        <taxon>Dikarya</taxon>
        <taxon>Ascomycota</taxon>
        <taxon>Pezizomycotina</taxon>
        <taxon>Sordariomycetes</taxon>
        <taxon>Hypocreomycetidae</taxon>
        <taxon>Hypocreales</taxon>
        <taxon>Nectriaceae</taxon>
        <taxon>Fusarium</taxon>
        <taxon>Fusarium concolor species complex</taxon>
    </lineage>
</organism>
<dbReference type="Proteomes" id="UP000605986">
    <property type="component" value="Unassembled WGS sequence"/>
</dbReference>
<feature type="compositionally biased region" description="Acidic residues" evidence="1">
    <location>
        <begin position="585"/>
        <end position="603"/>
    </location>
</feature>
<feature type="compositionally biased region" description="Low complexity" evidence="1">
    <location>
        <begin position="1573"/>
        <end position="1585"/>
    </location>
</feature>
<feature type="region of interest" description="Disordered" evidence="1">
    <location>
        <begin position="1338"/>
        <end position="1593"/>
    </location>
</feature>
<gene>
    <name evidence="2" type="ORF">F53441_13282</name>
</gene>
<feature type="compositionally biased region" description="Low complexity" evidence="1">
    <location>
        <begin position="753"/>
        <end position="780"/>
    </location>
</feature>
<feature type="compositionally biased region" description="Polar residues" evidence="1">
    <location>
        <begin position="837"/>
        <end position="851"/>
    </location>
</feature>
<dbReference type="EMBL" id="JAADJG010000807">
    <property type="protein sequence ID" value="KAF4436374.1"/>
    <property type="molecule type" value="Genomic_DNA"/>
</dbReference>
<evidence type="ECO:0000313" key="3">
    <source>
        <dbReference type="Proteomes" id="UP000605986"/>
    </source>
</evidence>
<feature type="compositionally biased region" description="Basic and acidic residues" evidence="1">
    <location>
        <begin position="1957"/>
        <end position="1970"/>
    </location>
</feature>
<keyword evidence="3" id="KW-1185">Reference proteome</keyword>
<feature type="region of interest" description="Disordered" evidence="1">
    <location>
        <begin position="670"/>
        <end position="851"/>
    </location>
</feature>
<feature type="region of interest" description="Disordered" evidence="1">
    <location>
        <begin position="1957"/>
        <end position="1989"/>
    </location>
</feature>
<feature type="compositionally biased region" description="Polar residues" evidence="1">
    <location>
        <begin position="55"/>
        <end position="80"/>
    </location>
</feature>
<evidence type="ECO:0000313" key="2">
    <source>
        <dbReference type="EMBL" id="KAF4436374.1"/>
    </source>
</evidence>
<feature type="compositionally biased region" description="Polar residues" evidence="1">
    <location>
        <begin position="480"/>
        <end position="493"/>
    </location>
</feature>
<feature type="compositionally biased region" description="Polar residues" evidence="1">
    <location>
        <begin position="1138"/>
        <end position="1173"/>
    </location>
</feature>
<feature type="region of interest" description="Disordered" evidence="1">
    <location>
        <begin position="267"/>
        <end position="317"/>
    </location>
</feature>
<feature type="compositionally biased region" description="Pro residues" evidence="1">
    <location>
        <begin position="1233"/>
        <end position="1243"/>
    </location>
</feature>
<feature type="compositionally biased region" description="Low complexity" evidence="1">
    <location>
        <begin position="1066"/>
        <end position="1085"/>
    </location>
</feature>
<dbReference type="OrthoDB" id="4835412at2759"/>
<feature type="compositionally biased region" description="Polar residues" evidence="1">
    <location>
        <begin position="566"/>
        <end position="584"/>
    </location>
</feature>
<feature type="compositionally biased region" description="Polar residues" evidence="1">
    <location>
        <begin position="1394"/>
        <end position="1406"/>
    </location>
</feature>
<feature type="compositionally biased region" description="Polar residues" evidence="1">
    <location>
        <begin position="1181"/>
        <end position="1218"/>
    </location>
</feature>